<gene>
    <name evidence="4" type="ORF">FVE85_7182</name>
</gene>
<keyword evidence="2" id="KW-0436">Ligase</keyword>
<dbReference type="OMA" id="FWHEYAL"/>
<evidence type="ECO:0000313" key="4">
    <source>
        <dbReference type="EMBL" id="KAA8499597.1"/>
    </source>
</evidence>
<keyword evidence="5" id="KW-1185">Reference proteome</keyword>
<dbReference type="Pfam" id="PF00501">
    <property type="entry name" value="AMP-binding"/>
    <property type="match status" value="1"/>
</dbReference>
<evidence type="ECO:0000313" key="5">
    <source>
        <dbReference type="Proteomes" id="UP000324585"/>
    </source>
</evidence>
<dbReference type="EMBL" id="VRMN01000001">
    <property type="protein sequence ID" value="KAA8499597.1"/>
    <property type="molecule type" value="Genomic_DNA"/>
</dbReference>
<evidence type="ECO:0000256" key="2">
    <source>
        <dbReference type="ARBA" id="ARBA00022598"/>
    </source>
</evidence>
<name>A0A5J4ZAD9_PORPP</name>
<proteinExistence type="inferred from homology"/>
<dbReference type="OrthoDB" id="1547at2759"/>
<dbReference type="GO" id="GO:0006631">
    <property type="term" value="P:fatty acid metabolic process"/>
    <property type="evidence" value="ECO:0007669"/>
    <property type="project" value="TreeGrafter"/>
</dbReference>
<feature type="domain" description="AMP-dependent synthetase/ligase" evidence="3">
    <location>
        <begin position="50"/>
        <end position="129"/>
    </location>
</feature>
<dbReference type="AlphaFoldDB" id="A0A5J4ZAD9"/>
<dbReference type="SUPFAM" id="SSF56801">
    <property type="entry name" value="Acetyl-CoA synthetase-like"/>
    <property type="match status" value="1"/>
</dbReference>
<dbReference type="PANTHER" id="PTHR43201">
    <property type="entry name" value="ACYL-COA SYNTHETASE"/>
    <property type="match status" value="1"/>
</dbReference>
<dbReference type="Proteomes" id="UP000324585">
    <property type="component" value="Unassembled WGS sequence"/>
</dbReference>
<sequence>MWLGARRMIASTAARGKKPASATGMKSSSEKPISVAATVSSIVDLASGKKPLKDALKFYESTTGRAMIWTYSATKKHTDAIASGLLELGYAKGDRIVAWLPWGSPEFVALALASARIGCVLVPVTPPVEKTNADMKEVVAALDVTSPRGFVFWHEYALSMTDDSVWRAEENGFNPLAEKLFPDIREDASGLKGITRLTGVPFSAARYPKLKHVVHTGSRNYRQLLCYKNLMVYNPTPGALKAAEEKTSASDLFLEDADGKVSLTQADIIAESKKVFESIKNEHMGLVVPTSSSPQGVLVGLLAALGKETLCVFPGFASDATSTQKIAITEAAHVMGASL</sequence>
<dbReference type="Gene3D" id="3.40.50.980">
    <property type="match status" value="1"/>
</dbReference>
<dbReference type="InterPro" id="IPR000873">
    <property type="entry name" value="AMP-dep_synth/lig_dom"/>
</dbReference>
<dbReference type="PANTHER" id="PTHR43201:SF5">
    <property type="entry name" value="MEDIUM-CHAIN ACYL-COA LIGASE ACSF2, MITOCHONDRIAL"/>
    <property type="match status" value="1"/>
</dbReference>
<reference evidence="5" key="1">
    <citation type="journal article" date="2019" name="Nat. Commun.">
        <title>Expansion of phycobilisome linker gene families in mesophilic red algae.</title>
        <authorList>
            <person name="Lee J."/>
            <person name="Kim D."/>
            <person name="Bhattacharya D."/>
            <person name="Yoon H.S."/>
        </authorList>
    </citation>
    <scope>NUCLEOTIDE SEQUENCE [LARGE SCALE GENOMIC DNA]</scope>
    <source>
        <strain evidence="5">CCMP 1328</strain>
    </source>
</reference>
<evidence type="ECO:0000259" key="3">
    <source>
        <dbReference type="Pfam" id="PF00501"/>
    </source>
</evidence>
<comment type="caution">
    <text evidence="4">The sequence shown here is derived from an EMBL/GenBank/DDBJ whole genome shotgun (WGS) entry which is preliminary data.</text>
</comment>
<dbReference type="GO" id="GO:0031956">
    <property type="term" value="F:medium-chain fatty acid-CoA ligase activity"/>
    <property type="evidence" value="ECO:0007669"/>
    <property type="project" value="TreeGrafter"/>
</dbReference>
<organism evidence="4 5">
    <name type="scientific">Porphyridium purpureum</name>
    <name type="common">Red alga</name>
    <name type="synonym">Porphyridium cruentum</name>
    <dbReference type="NCBI Taxonomy" id="35688"/>
    <lineage>
        <taxon>Eukaryota</taxon>
        <taxon>Rhodophyta</taxon>
        <taxon>Bangiophyceae</taxon>
        <taxon>Porphyridiales</taxon>
        <taxon>Porphyridiaceae</taxon>
        <taxon>Porphyridium</taxon>
    </lineage>
</organism>
<protein>
    <recommendedName>
        <fullName evidence="3">AMP-dependent synthetase/ligase domain-containing protein</fullName>
    </recommendedName>
</protein>
<evidence type="ECO:0000256" key="1">
    <source>
        <dbReference type="ARBA" id="ARBA00006432"/>
    </source>
</evidence>
<comment type="similarity">
    <text evidence="1">Belongs to the ATP-dependent AMP-binding enzyme family.</text>
</comment>
<accession>A0A5J4ZAD9</accession>